<dbReference type="Pfam" id="PF00082">
    <property type="entry name" value="Peptidase_S8"/>
    <property type="match status" value="1"/>
</dbReference>
<dbReference type="EMBL" id="JADPRT010000008">
    <property type="protein sequence ID" value="MBF9070401.1"/>
    <property type="molecule type" value="Genomic_DNA"/>
</dbReference>
<evidence type="ECO:0000256" key="8">
    <source>
        <dbReference type="SAM" id="SignalP"/>
    </source>
</evidence>
<feature type="region of interest" description="Disordered" evidence="6">
    <location>
        <begin position="321"/>
        <end position="360"/>
    </location>
</feature>
<organism evidence="10 11">
    <name type="scientific">Streptacidiphilus fuscans</name>
    <dbReference type="NCBI Taxonomy" id="2789292"/>
    <lineage>
        <taxon>Bacteria</taxon>
        <taxon>Bacillati</taxon>
        <taxon>Actinomycetota</taxon>
        <taxon>Actinomycetes</taxon>
        <taxon>Kitasatosporales</taxon>
        <taxon>Streptomycetaceae</taxon>
        <taxon>Streptacidiphilus</taxon>
    </lineage>
</organism>
<dbReference type="GO" id="GO:0006508">
    <property type="term" value="P:proteolysis"/>
    <property type="evidence" value="ECO:0007669"/>
    <property type="project" value="UniProtKB-KW"/>
</dbReference>
<dbReference type="InterPro" id="IPR015500">
    <property type="entry name" value="Peptidase_S8_subtilisin-rel"/>
</dbReference>
<evidence type="ECO:0000259" key="9">
    <source>
        <dbReference type="Pfam" id="PF00082"/>
    </source>
</evidence>
<dbReference type="SUPFAM" id="SSF52743">
    <property type="entry name" value="Subtilisin-like"/>
    <property type="match status" value="1"/>
</dbReference>
<dbReference type="InterPro" id="IPR036852">
    <property type="entry name" value="Peptidase_S8/S53_dom_sf"/>
</dbReference>
<evidence type="ECO:0000256" key="6">
    <source>
        <dbReference type="SAM" id="MobiDB-lite"/>
    </source>
</evidence>
<evidence type="ECO:0000313" key="10">
    <source>
        <dbReference type="EMBL" id="MBF9070401.1"/>
    </source>
</evidence>
<evidence type="ECO:0000256" key="7">
    <source>
        <dbReference type="SAM" id="Phobius"/>
    </source>
</evidence>
<feature type="active site" description="Charge relay system" evidence="5">
    <location>
        <position position="100"/>
    </location>
</feature>
<evidence type="ECO:0000313" key="11">
    <source>
        <dbReference type="Proteomes" id="UP000657385"/>
    </source>
</evidence>
<evidence type="ECO:0000256" key="4">
    <source>
        <dbReference type="ARBA" id="ARBA00022825"/>
    </source>
</evidence>
<feature type="chain" id="PRO_5037173644" evidence="8">
    <location>
        <begin position="30"/>
        <end position="451"/>
    </location>
</feature>
<protein>
    <submittedName>
        <fullName evidence="10">S8 family serine peptidase</fullName>
    </submittedName>
</protein>
<evidence type="ECO:0000256" key="1">
    <source>
        <dbReference type="ARBA" id="ARBA00011073"/>
    </source>
</evidence>
<dbReference type="PANTHER" id="PTHR43806">
    <property type="entry name" value="PEPTIDASE S8"/>
    <property type="match status" value="1"/>
</dbReference>
<dbReference type="Proteomes" id="UP000657385">
    <property type="component" value="Unassembled WGS sequence"/>
</dbReference>
<feature type="signal peptide" evidence="8">
    <location>
        <begin position="1"/>
        <end position="29"/>
    </location>
</feature>
<evidence type="ECO:0000256" key="2">
    <source>
        <dbReference type="ARBA" id="ARBA00022670"/>
    </source>
</evidence>
<dbReference type="PROSITE" id="PS51892">
    <property type="entry name" value="SUBTILASE"/>
    <property type="match status" value="1"/>
</dbReference>
<accession>A0A931FG02</accession>
<dbReference type="GO" id="GO:0004252">
    <property type="term" value="F:serine-type endopeptidase activity"/>
    <property type="evidence" value="ECO:0007669"/>
    <property type="project" value="UniProtKB-UniRule"/>
</dbReference>
<dbReference type="PROSITE" id="PS00136">
    <property type="entry name" value="SUBTILASE_ASP"/>
    <property type="match status" value="1"/>
</dbReference>
<evidence type="ECO:0000256" key="3">
    <source>
        <dbReference type="ARBA" id="ARBA00022801"/>
    </source>
</evidence>
<feature type="active site" description="Charge relay system" evidence="5">
    <location>
        <position position="262"/>
    </location>
</feature>
<feature type="active site" description="Charge relay system" evidence="5">
    <location>
        <position position="65"/>
    </location>
</feature>
<keyword evidence="3 5" id="KW-0378">Hydrolase</keyword>
<dbReference type="PANTHER" id="PTHR43806:SF11">
    <property type="entry name" value="CEREVISIN-RELATED"/>
    <property type="match status" value="1"/>
</dbReference>
<comment type="caution">
    <text evidence="10">The sequence shown here is derived from an EMBL/GenBank/DDBJ whole genome shotgun (WGS) entry which is preliminary data.</text>
</comment>
<keyword evidence="8" id="KW-0732">Signal</keyword>
<keyword evidence="7" id="KW-0812">Transmembrane</keyword>
<feature type="compositionally biased region" description="Low complexity" evidence="6">
    <location>
        <begin position="322"/>
        <end position="359"/>
    </location>
</feature>
<dbReference type="InterPro" id="IPR000209">
    <property type="entry name" value="Peptidase_S8/S53_dom"/>
</dbReference>
<feature type="compositionally biased region" description="Low complexity" evidence="6">
    <location>
        <begin position="405"/>
        <end position="451"/>
    </location>
</feature>
<comment type="similarity">
    <text evidence="1 5">Belongs to the peptidase S8 family.</text>
</comment>
<dbReference type="PRINTS" id="PR00723">
    <property type="entry name" value="SUBTILISIN"/>
</dbReference>
<sequence length="451" mass="45164">MGFKRALQSIGGAALAGALVLGVSPVAQANDGARAAEWPLKAYGAENNLVWNHSTGKGVVVAVVDSGVRATHVDLTGQVLPGTDVAFGGNGWTDHSPQGHGTGIASLIAGHGHGPNGEDGIMGLAPGAKILPVGVGAGDDTHGNGDLASNVAEGIRYAVDHGAQVINLSLGAYDRDPGEEQAVAYAEQHNVVVVGAAGNENTSNPSYPGSFPGVIKVSAVDQNDNFWPKSDTSGITVAAAGVGIVLDGNGSDTQMVQGDGTSYATAYVSAIAALFRAAYPNLTAGQIVNRIIKTAILPAGRTAPDLDYGYGVASPDFTTNVPAGPAAGPLPQASGAPSDSSSSSSAAPVTTGTNASSGSSGSGMAIGLGAVGGVVLLVVIGVIVARTRRRGGNGGGGGEPAYPTAPHYPNAPQQPYQPPTGQYGGQSQQQPYQQMPNNLYQQQGQQPPRQQ</sequence>
<keyword evidence="7" id="KW-0472">Membrane</keyword>
<reference evidence="10" key="1">
    <citation type="submission" date="2020-11" db="EMBL/GenBank/DDBJ databases">
        <title>Isolation and identification of active actinomycetes.</title>
        <authorList>
            <person name="Yu B."/>
        </authorList>
    </citation>
    <scope>NUCLEOTIDE SEQUENCE</scope>
    <source>
        <strain evidence="10">NEAU-YB345</strain>
    </source>
</reference>
<feature type="transmembrane region" description="Helical" evidence="7">
    <location>
        <begin position="364"/>
        <end position="385"/>
    </location>
</feature>
<feature type="domain" description="Peptidase S8/S53" evidence="9">
    <location>
        <begin position="56"/>
        <end position="311"/>
    </location>
</feature>
<keyword evidence="2 5" id="KW-0645">Protease</keyword>
<dbReference type="InterPro" id="IPR050131">
    <property type="entry name" value="Peptidase_S8_subtilisin-like"/>
</dbReference>
<gene>
    <name evidence="10" type="ORF">I2501_20455</name>
</gene>
<feature type="region of interest" description="Disordered" evidence="6">
    <location>
        <begin position="388"/>
        <end position="451"/>
    </location>
</feature>
<dbReference type="InterPro" id="IPR023827">
    <property type="entry name" value="Peptidase_S8_Asp-AS"/>
</dbReference>
<evidence type="ECO:0000256" key="5">
    <source>
        <dbReference type="PROSITE-ProRule" id="PRU01240"/>
    </source>
</evidence>
<keyword evidence="7" id="KW-1133">Transmembrane helix</keyword>
<dbReference type="InterPro" id="IPR022398">
    <property type="entry name" value="Peptidase_S8_His-AS"/>
</dbReference>
<name>A0A931FG02_9ACTN</name>
<dbReference type="Gene3D" id="3.40.50.200">
    <property type="entry name" value="Peptidase S8/S53 domain"/>
    <property type="match status" value="1"/>
</dbReference>
<dbReference type="PROSITE" id="PS00137">
    <property type="entry name" value="SUBTILASE_HIS"/>
    <property type="match status" value="1"/>
</dbReference>
<keyword evidence="11" id="KW-1185">Reference proteome</keyword>
<dbReference type="AlphaFoldDB" id="A0A931FG02"/>
<proteinExistence type="inferred from homology"/>
<keyword evidence="4 5" id="KW-0720">Serine protease</keyword>